<feature type="chain" id="PRO_5015566763" description="Lipoprotein" evidence="1">
    <location>
        <begin position="23"/>
        <end position="132"/>
    </location>
</feature>
<dbReference type="RefSeq" id="WP_104410323.1">
    <property type="nucleotide sequence ID" value="NZ_PTIS01000014.1"/>
</dbReference>
<dbReference type="Proteomes" id="UP000239863">
    <property type="component" value="Unassembled WGS sequence"/>
</dbReference>
<dbReference type="PROSITE" id="PS51257">
    <property type="entry name" value="PROKAR_LIPOPROTEIN"/>
    <property type="match status" value="1"/>
</dbReference>
<accession>A0A2S6FVW6</accession>
<evidence type="ECO:0000313" key="2">
    <source>
        <dbReference type="EMBL" id="PPK46981.1"/>
    </source>
</evidence>
<evidence type="ECO:0000313" key="3">
    <source>
        <dbReference type="Proteomes" id="UP000239863"/>
    </source>
</evidence>
<keyword evidence="1" id="KW-0732">Signal</keyword>
<proteinExistence type="predicted"/>
<comment type="caution">
    <text evidence="2">The sequence shown here is derived from an EMBL/GenBank/DDBJ whole genome shotgun (WGS) entry which is preliminary data.</text>
</comment>
<sequence>MKRTVGIIFMFLSIFVLSGCVAANTNKIRYEGKSENFIGSLELNKETDNKLLIQYKDNNTIPKSIKFNSENLSGYDFSGSSDYSESLKAFSVIFKNTKKLEQYFHENIDEDNLTLTINWEDKSEEIQLKKVN</sequence>
<evidence type="ECO:0000256" key="1">
    <source>
        <dbReference type="SAM" id="SignalP"/>
    </source>
</evidence>
<evidence type="ECO:0008006" key="4">
    <source>
        <dbReference type="Google" id="ProtNLM"/>
    </source>
</evidence>
<dbReference type="AlphaFoldDB" id="A0A2S6FVW6"/>
<dbReference type="EMBL" id="PTIS01000014">
    <property type="protein sequence ID" value="PPK46981.1"/>
    <property type="molecule type" value="Genomic_DNA"/>
</dbReference>
<organism evidence="2 3">
    <name type="scientific">Clostridium algidicarnis DSM 15099</name>
    <dbReference type="NCBI Taxonomy" id="1121295"/>
    <lineage>
        <taxon>Bacteria</taxon>
        <taxon>Bacillati</taxon>
        <taxon>Bacillota</taxon>
        <taxon>Clostridia</taxon>
        <taxon>Eubacteriales</taxon>
        <taxon>Clostridiaceae</taxon>
        <taxon>Clostridium</taxon>
    </lineage>
</organism>
<dbReference type="OrthoDB" id="9911340at2"/>
<name>A0A2S6FVW6_9CLOT</name>
<protein>
    <recommendedName>
        <fullName evidence="4">Lipoprotein</fullName>
    </recommendedName>
</protein>
<reference evidence="2 3" key="1">
    <citation type="submission" date="2018-02" db="EMBL/GenBank/DDBJ databases">
        <title>Genomic Encyclopedia of Archaeal and Bacterial Type Strains, Phase II (KMG-II): from individual species to whole genera.</title>
        <authorList>
            <person name="Goeker M."/>
        </authorList>
    </citation>
    <scope>NUCLEOTIDE SEQUENCE [LARGE SCALE GENOMIC DNA]</scope>
    <source>
        <strain evidence="2 3">DSM 15099</strain>
    </source>
</reference>
<gene>
    <name evidence="2" type="ORF">BD821_11421</name>
</gene>
<feature type="signal peptide" evidence="1">
    <location>
        <begin position="1"/>
        <end position="22"/>
    </location>
</feature>